<dbReference type="Pfam" id="PF01381">
    <property type="entry name" value="HTH_3"/>
    <property type="match status" value="1"/>
</dbReference>
<evidence type="ECO:0000313" key="3">
    <source>
        <dbReference type="EMBL" id="MBK5897671.1"/>
    </source>
</evidence>
<dbReference type="SMART" id="SM00530">
    <property type="entry name" value="HTH_XRE"/>
    <property type="match status" value="1"/>
</dbReference>
<gene>
    <name evidence="3" type="ORF">JJN12_07765</name>
</gene>
<evidence type="ECO:0000313" key="4">
    <source>
        <dbReference type="Proteomes" id="UP000604730"/>
    </source>
</evidence>
<dbReference type="Proteomes" id="UP000604730">
    <property type="component" value="Unassembled WGS sequence"/>
</dbReference>
<feature type="domain" description="HTH cro/C1-type" evidence="2">
    <location>
        <begin position="14"/>
        <end position="68"/>
    </location>
</feature>
<dbReference type="InterPro" id="IPR010982">
    <property type="entry name" value="Lambda_DNA-bd_dom_sf"/>
</dbReference>
<keyword evidence="4" id="KW-1185">Reference proteome</keyword>
<sequence>MDEKENYKDIGRRISAIRKKNGMTQEALANMLSVTTKHISHVENGTSMLSLKAFILFCTEFSCSLDYLIFGRNFSNFALPDGINELINVGSEKDRERLFRYLEIFAEISGQKK</sequence>
<protein>
    <submittedName>
        <fullName evidence="3">Helix-turn-helix transcriptional regulator</fullName>
    </submittedName>
</protein>
<evidence type="ECO:0000256" key="1">
    <source>
        <dbReference type="ARBA" id="ARBA00023125"/>
    </source>
</evidence>
<dbReference type="EMBL" id="JAEPRJ010000001">
    <property type="protein sequence ID" value="MBK5897671.1"/>
    <property type="molecule type" value="Genomic_DNA"/>
</dbReference>
<proteinExistence type="predicted"/>
<dbReference type="SUPFAM" id="SSF47413">
    <property type="entry name" value="lambda repressor-like DNA-binding domains"/>
    <property type="match status" value="1"/>
</dbReference>
<dbReference type="Gene3D" id="1.10.260.40">
    <property type="entry name" value="lambda repressor-like DNA-binding domains"/>
    <property type="match status" value="1"/>
</dbReference>
<dbReference type="InterPro" id="IPR001387">
    <property type="entry name" value="Cro/C1-type_HTH"/>
</dbReference>
<evidence type="ECO:0000259" key="2">
    <source>
        <dbReference type="PROSITE" id="PS50943"/>
    </source>
</evidence>
<dbReference type="PANTHER" id="PTHR46558:SF4">
    <property type="entry name" value="DNA-BIDING PHAGE PROTEIN"/>
    <property type="match status" value="1"/>
</dbReference>
<name>A0ABS1J0K2_9FIRM</name>
<organism evidence="3 4">
    <name type="scientific">Catonella massiliensis</name>
    <dbReference type="NCBI Taxonomy" id="2799636"/>
    <lineage>
        <taxon>Bacteria</taxon>
        <taxon>Bacillati</taxon>
        <taxon>Bacillota</taxon>
        <taxon>Clostridia</taxon>
        <taxon>Lachnospirales</taxon>
        <taxon>Lachnospiraceae</taxon>
        <taxon>Catonella</taxon>
    </lineage>
</organism>
<dbReference type="CDD" id="cd00093">
    <property type="entry name" value="HTH_XRE"/>
    <property type="match status" value="1"/>
</dbReference>
<accession>A0ABS1J0K2</accession>
<dbReference type="PROSITE" id="PS50943">
    <property type="entry name" value="HTH_CROC1"/>
    <property type="match status" value="1"/>
</dbReference>
<dbReference type="RefSeq" id="WP_208429138.1">
    <property type="nucleotide sequence ID" value="NZ_JAEPRJ010000001.1"/>
</dbReference>
<dbReference type="PANTHER" id="PTHR46558">
    <property type="entry name" value="TRACRIPTIONAL REGULATORY PROTEIN-RELATED-RELATED"/>
    <property type="match status" value="1"/>
</dbReference>
<keyword evidence="1" id="KW-0238">DNA-binding</keyword>
<reference evidence="3 4" key="1">
    <citation type="submission" date="2021-01" db="EMBL/GenBank/DDBJ databases">
        <title>Isolation and description of Catonella massiliensis sp. nov., a novel Catonella species, isolated from a stable periodontitis subject.</title>
        <authorList>
            <person name="Antezack A."/>
            <person name="Boxberger M."/>
            <person name="La Scola B."/>
            <person name="Monnet-Corti V."/>
        </authorList>
    </citation>
    <scope>NUCLEOTIDE SEQUENCE [LARGE SCALE GENOMIC DNA]</scope>
    <source>
        <strain evidence="3 4">Marseille-Q4567</strain>
    </source>
</reference>
<comment type="caution">
    <text evidence="3">The sequence shown here is derived from an EMBL/GenBank/DDBJ whole genome shotgun (WGS) entry which is preliminary data.</text>
</comment>